<dbReference type="GO" id="GO:0005737">
    <property type="term" value="C:cytoplasm"/>
    <property type="evidence" value="ECO:0007669"/>
    <property type="project" value="UniProtKB-SubCell"/>
</dbReference>
<accession>A0A1N7J8Q8</accession>
<dbReference type="SUPFAM" id="SSF89000">
    <property type="entry name" value="post-HMGL domain-like"/>
    <property type="match status" value="1"/>
</dbReference>
<dbReference type="Gene3D" id="3.20.20.70">
    <property type="entry name" value="Aldolase class I"/>
    <property type="match status" value="1"/>
</dbReference>
<comment type="similarity">
    <text evidence="3 10">Belongs to the alpha-IPM synthase/homocitrate synthase family. LeuA type 2 subfamily.</text>
</comment>
<comment type="subcellular location">
    <subcellularLocation>
        <location evidence="10">Cytoplasm</location>
    </subcellularLocation>
</comment>
<feature type="binding site" evidence="10">
    <location>
        <position position="242"/>
    </location>
    <ligand>
        <name>Mg(2+)</name>
        <dbReference type="ChEBI" id="CHEBI:18420"/>
    </ligand>
</feature>
<dbReference type="PROSITE" id="PS00816">
    <property type="entry name" value="AIPM_HOMOCIT_SYNTH_2"/>
    <property type="match status" value="1"/>
</dbReference>
<protein>
    <recommendedName>
        <fullName evidence="4 10">2-isopropylmalate synthase</fullName>
        <ecNumber evidence="4 10">2.3.3.13</ecNumber>
    </recommendedName>
    <alternativeName>
        <fullName evidence="10">Alpha-IPM synthase</fullName>
    </alternativeName>
    <alternativeName>
        <fullName evidence="10">Alpha-isopropylmalate synthase</fullName>
    </alternativeName>
</protein>
<dbReference type="GO" id="GO:0009098">
    <property type="term" value="P:L-leucine biosynthetic process"/>
    <property type="evidence" value="ECO:0007669"/>
    <property type="project" value="UniProtKB-UniRule"/>
</dbReference>
<dbReference type="CDD" id="cd07942">
    <property type="entry name" value="DRE_TIM_LeuA"/>
    <property type="match status" value="1"/>
</dbReference>
<dbReference type="SMART" id="SM00917">
    <property type="entry name" value="LeuA_dimer"/>
    <property type="match status" value="1"/>
</dbReference>
<dbReference type="NCBIfam" id="TIGR00970">
    <property type="entry name" value="leuA_yeast"/>
    <property type="match status" value="1"/>
</dbReference>
<dbReference type="Pfam" id="PF22615">
    <property type="entry name" value="IPMS_D2"/>
    <property type="match status" value="1"/>
</dbReference>
<evidence type="ECO:0000256" key="7">
    <source>
        <dbReference type="ARBA" id="ARBA00022679"/>
    </source>
</evidence>
<keyword evidence="5 10" id="KW-0432">Leucine biosynthesis</keyword>
<dbReference type="AlphaFoldDB" id="A0A1N7J8Q8"/>
<comment type="pathway">
    <text evidence="2 10">Amino-acid biosynthesis; L-leucine biosynthesis; L-leucine from 3-methyl-2-oxobutanoate: step 1/4.</text>
</comment>
<evidence type="ECO:0000256" key="4">
    <source>
        <dbReference type="ARBA" id="ARBA00012973"/>
    </source>
</evidence>
<comment type="catalytic activity">
    <reaction evidence="1 10">
        <text>3-methyl-2-oxobutanoate + acetyl-CoA + H2O = (2S)-2-isopropylmalate + CoA + H(+)</text>
        <dbReference type="Rhea" id="RHEA:21524"/>
        <dbReference type="ChEBI" id="CHEBI:1178"/>
        <dbReference type="ChEBI" id="CHEBI:11851"/>
        <dbReference type="ChEBI" id="CHEBI:15377"/>
        <dbReference type="ChEBI" id="CHEBI:15378"/>
        <dbReference type="ChEBI" id="CHEBI:57287"/>
        <dbReference type="ChEBI" id="CHEBI:57288"/>
        <dbReference type="EC" id="2.3.3.13"/>
    </reaction>
</comment>
<organism evidence="12 13">
    <name type="scientific">Neptunomonas antarctica</name>
    <dbReference type="NCBI Taxonomy" id="619304"/>
    <lineage>
        <taxon>Bacteria</taxon>
        <taxon>Pseudomonadati</taxon>
        <taxon>Pseudomonadota</taxon>
        <taxon>Gammaproteobacteria</taxon>
        <taxon>Oceanospirillales</taxon>
        <taxon>Oceanospirillaceae</taxon>
        <taxon>Neptunomonas</taxon>
    </lineage>
</organism>
<dbReference type="InterPro" id="IPR013785">
    <property type="entry name" value="Aldolase_TIM"/>
</dbReference>
<keyword evidence="7 10" id="KW-0808">Transferase</keyword>
<dbReference type="InterPro" id="IPR039371">
    <property type="entry name" value="LeuA_N_DRE-TIM"/>
</dbReference>
<feature type="domain" description="Pyruvate carboxyltransferase" evidence="11">
    <location>
        <begin position="29"/>
        <end position="303"/>
    </location>
</feature>
<dbReference type="PROSITE" id="PS50991">
    <property type="entry name" value="PYR_CT"/>
    <property type="match status" value="1"/>
</dbReference>
<keyword evidence="13" id="KW-1185">Reference proteome</keyword>
<evidence type="ECO:0000313" key="13">
    <source>
        <dbReference type="Proteomes" id="UP000185999"/>
    </source>
</evidence>
<feature type="region of interest" description="Regulatory domain" evidence="10">
    <location>
        <begin position="437"/>
        <end position="567"/>
    </location>
</feature>
<dbReference type="SUPFAM" id="SSF51569">
    <property type="entry name" value="Aldolase"/>
    <property type="match status" value="1"/>
</dbReference>
<dbReference type="InterPro" id="IPR054692">
    <property type="entry name" value="LeuA-like_post-cat"/>
</dbReference>
<dbReference type="InterPro" id="IPR000891">
    <property type="entry name" value="PYR_CT"/>
</dbReference>
<proteinExistence type="inferred from homology"/>
<evidence type="ECO:0000259" key="11">
    <source>
        <dbReference type="PROSITE" id="PS50991"/>
    </source>
</evidence>
<evidence type="ECO:0000256" key="9">
    <source>
        <dbReference type="ARBA" id="ARBA00023304"/>
    </source>
</evidence>
<evidence type="ECO:0000256" key="3">
    <source>
        <dbReference type="ARBA" id="ARBA00009767"/>
    </source>
</evidence>
<comment type="subunit">
    <text evidence="10">Homodimer.</text>
</comment>
<reference evidence="13" key="1">
    <citation type="submission" date="2017-01" db="EMBL/GenBank/DDBJ databases">
        <authorList>
            <person name="Varghese N."/>
            <person name="Submissions S."/>
        </authorList>
    </citation>
    <scope>NUCLEOTIDE SEQUENCE [LARGE SCALE GENOMIC DNA]</scope>
    <source>
        <strain evidence="13">DSM 22306</strain>
    </source>
</reference>
<keyword evidence="6 10" id="KW-0028">Amino-acid biosynthesis</keyword>
<dbReference type="PANTHER" id="PTHR46911">
    <property type="match status" value="1"/>
</dbReference>
<keyword evidence="8 10" id="KW-0479">Metal-binding</keyword>
<evidence type="ECO:0000256" key="1">
    <source>
        <dbReference type="ARBA" id="ARBA00000064"/>
    </source>
</evidence>
<evidence type="ECO:0000256" key="6">
    <source>
        <dbReference type="ARBA" id="ARBA00022605"/>
    </source>
</evidence>
<evidence type="ECO:0000256" key="8">
    <source>
        <dbReference type="ARBA" id="ARBA00022723"/>
    </source>
</evidence>
<dbReference type="PANTHER" id="PTHR46911:SF1">
    <property type="entry name" value="2-ISOPROPYLMALATE SYNTHASE"/>
    <property type="match status" value="1"/>
</dbReference>
<dbReference type="InterPro" id="IPR013709">
    <property type="entry name" value="2-isopropylmalate_synth_dimer"/>
</dbReference>
<keyword evidence="9 10" id="KW-0100">Branched-chain amino acid biosynthesis</keyword>
<feature type="binding site" evidence="10">
    <location>
        <position position="278"/>
    </location>
    <ligand>
        <name>Mg(2+)</name>
        <dbReference type="ChEBI" id="CHEBI:18420"/>
    </ligand>
</feature>
<dbReference type="EC" id="2.3.3.13" evidence="4 10"/>
<dbReference type="Pfam" id="PF08502">
    <property type="entry name" value="LeuA_dimer"/>
    <property type="match status" value="1"/>
</dbReference>
<dbReference type="Proteomes" id="UP000185999">
    <property type="component" value="Unassembled WGS sequence"/>
</dbReference>
<keyword evidence="10" id="KW-0460">Magnesium</keyword>
<dbReference type="InterPro" id="IPR002034">
    <property type="entry name" value="AIPM/Hcit_synth_CS"/>
</dbReference>
<dbReference type="Gene3D" id="3.30.160.270">
    <property type="match status" value="1"/>
</dbReference>
<dbReference type="GO" id="GO:0003985">
    <property type="term" value="F:acetyl-CoA C-acetyltransferase activity"/>
    <property type="evidence" value="ECO:0007669"/>
    <property type="project" value="UniProtKB-UniRule"/>
</dbReference>
<dbReference type="GO" id="GO:0000287">
    <property type="term" value="F:magnesium ion binding"/>
    <property type="evidence" value="ECO:0007669"/>
    <property type="project" value="UniProtKB-UniRule"/>
</dbReference>
<dbReference type="PROSITE" id="PS00815">
    <property type="entry name" value="AIPM_HOMOCIT_SYNTH_1"/>
    <property type="match status" value="1"/>
</dbReference>
<sequence length="567" mass="62797">MFDHRKYRPSTPIRLSDRTWPDKQITEAPNWCSVDLRDGNQALINPMNVEQKTRMFTLLVALGFKEIEVGFPSASQPDFDFVRTLIEKNMIPDDVCIQVLTQAREELISRSYEALKGAKQAIVHVYNSTSTVQREQVFGLDKEGIKAIAVQGAKWVREYAAQYPHTDWSFQYSPESFTGTEMDYAVEVCDAVIAEWQPEQGRKIIINLPATVEMTTPNVFADQIEWFCRQVKHRDLITISLHTHNDRGCGVAAAELGIMAGADRIEGTLIGNGERTGNMDIVTMGMNLYSQGIDPKLDFSDIKEIIKVVEYCTELPVAARHPWAGELVYTAFSGSHQDAIRKSISYHETHNLPFWDVAYLPIDPRDIGREYEAVIRINSQSGKGGVALVLERDYGIALPKWMHSELSKVVQKATEVTGEEISPPNIKALFDQHFTEVAPHWLLSGYDLHTEAGLVSAHFTLGDSSLGNSSQILTGKGAGAVEALCDALSQQFTSEINITQFDEYSLTQGTTAQAQACVALTINGEAYAAVAIAVDTSAAVLQAVLTAFAQRQMKEVNMRGEEIKGAA</sequence>
<dbReference type="RefSeq" id="WP_179078898.1">
    <property type="nucleotide sequence ID" value="NZ_FTOE01000001.1"/>
</dbReference>
<dbReference type="HAMAP" id="MF_00572">
    <property type="entry name" value="LeuA_type2"/>
    <property type="match status" value="1"/>
</dbReference>
<feature type="binding site" evidence="10">
    <location>
        <position position="244"/>
    </location>
    <ligand>
        <name>Mg(2+)</name>
        <dbReference type="ChEBI" id="CHEBI:18420"/>
    </ligand>
</feature>
<dbReference type="InterPro" id="IPR005668">
    <property type="entry name" value="IPM_Synthase"/>
</dbReference>
<dbReference type="InterPro" id="IPR036230">
    <property type="entry name" value="LeuA_allosteric_dom_sf"/>
</dbReference>
<dbReference type="SUPFAM" id="SSF110921">
    <property type="entry name" value="2-isopropylmalate synthase LeuA, allosteric (dimerisation) domain"/>
    <property type="match status" value="1"/>
</dbReference>
<name>A0A1N7J8Q8_9GAMM</name>
<comment type="cofactor">
    <cofactor evidence="10">
        <name>Mg(2+)</name>
        <dbReference type="ChEBI" id="CHEBI:18420"/>
    </cofactor>
</comment>
<dbReference type="STRING" id="619304.SAMN05421760_101764"/>
<dbReference type="Pfam" id="PF00682">
    <property type="entry name" value="HMGL-like"/>
    <property type="match status" value="1"/>
</dbReference>
<evidence type="ECO:0000256" key="10">
    <source>
        <dbReference type="HAMAP-Rule" id="MF_00572"/>
    </source>
</evidence>
<gene>
    <name evidence="10" type="primary">leuA</name>
    <name evidence="12" type="ORF">SAMN05421760_101764</name>
</gene>
<dbReference type="GO" id="GO:0003852">
    <property type="term" value="F:2-isopropylmalate synthase activity"/>
    <property type="evidence" value="ECO:0007669"/>
    <property type="project" value="UniProtKB-UniRule"/>
</dbReference>
<dbReference type="UniPathway" id="UPA00048">
    <property type="reaction ID" value="UER00070"/>
</dbReference>
<evidence type="ECO:0000256" key="2">
    <source>
        <dbReference type="ARBA" id="ARBA00004689"/>
    </source>
</evidence>
<feature type="binding site" evidence="10">
    <location>
        <position position="38"/>
    </location>
    <ligand>
        <name>Mg(2+)</name>
        <dbReference type="ChEBI" id="CHEBI:18420"/>
    </ligand>
</feature>
<dbReference type="NCBIfam" id="NF002991">
    <property type="entry name" value="PRK03739.1"/>
    <property type="match status" value="1"/>
</dbReference>
<evidence type="ECO:0000256" key="5">
    <source>
        <dbReference type="ARBA" id="ARBA00022430"/>
    </source>
</evidence>
<comment type="function">
    <text evidence="10">Catalyzes the condensation of the acetyl group of acetyl-CoA with 3-methyl-2-oxobutanoate (2-ketoisovalerate) to form 3-carboxy-3-hydroxy-4-methylpentanoate (2-isopropylmalate).</text>
</comment>
<evidence type="ECO:0000313" key="12">
    <source>
        <dbReference type="EMBL" id="SIS45631.1"/>
    </source>
</evidence>
<dbReference type="EMBL" id="FTOE01000001">
    <property type="protein sequence ID" value="SIS45631.1"/>
    <property type="molecule type" value="Genomic_DNA"/>
</dbReference>
<keyword evidence="10" id="KW-0963">Cytoplasm</keyword>